<dbReference type="PANTHER" id="PTHR28043">
    <property type="entry name" value="INCREASED RECOMBINATION CENTERS PROTEIN 6"/>
    <property type="match status" value="1"/>
</dbReference>
<dbReference type="OrthoDB" id="10261384at2759"/>
<reference evidence="3" key="1">
    <citation type="submission" date="2014-10" db="EMBL/GenBank/DDBJ databases">
        <authorList>
            <person name="King R."/>
        </authorList>
    </citation>
    <scope>NUCLEOTIDE SEQUENCE [LARGE SCALE GENOMIC DNA]</scope>
    <source>
        <strain evidence="3">A3/5</strain>
    </source>
</reference>
<dbReference type="KEGG" id="fvn:FVRRES_13826"/>
<evidence type="ECO:0000256" key="1">
    <source>
        <dbReference type="SAM" id="MobiDB-lite"/>
    </source>
</evidence>
<keyword evidence="3" id="KW-1185">Reference proteome</keyword>
<dbReference type="Proteomes" id="UP000245910">
    <property type="component" value="Chromosome IIII"/>
</dbReference>
<dbReference type="STRING" id="56646.A0A2L2SY90"/>
<dbReference type="GeneID" id="37265455"/>
<proteinExistence type="predicted"/>
<dbReference type="PANTHER" id="PTHR28043:SF1">
    <property type="entry name" value="INCREASED RECOMBINATION CENTERS PROTEIN 6"/>
    <property type="match status" value="1"/>
</dbReference>
<feature type="compositionally biased region" description="Basic and acidic residues" evidence="1">
    <location>
        <begin position="251"/>
        <end position="263"/>
    </location>
</feature>
<evidence type="ECO:0000313" key="3">
    <source>
        <dbReference type="Proteomes" id="UP000245910"/>
    </source>
</evidence>
<evidence type="ECO:0000313" key="2">
    <source>
        <dbReference type="EMBL" id="CEI41964.1"/>
    </source>
</evidence>
<dbReference type="GO" id="GO:0016192">
    <property type="term" value="P:vesicle-mediated transport"/>
    <property type="evidence" value="ECO:0007669"/>
    <property type="project" value="InterPro"/>
</dbReference>
<sequence length="320" mass="34345">MAEEEMSSSSRRILAVSLENETAVLSKLVKDLTGKAPESPDPALGLAGTTHPLSLKTPYYSTTVPIWLDLIGSPSDWSESFLTEEAAEVLAVLGGVMVVFTAGPVSASKDHPAKDLVEHVGKVLKKGLGGWEWDGVGLAIGIGGDGHDEEWDEICAEAGLEFVSVGGKGDTGRNEFGEKTGVARVKEALEANDWSQLEAPLSGSEFGDFETSSAKGDKEEELDPQKMGFGFDKTDFEGLRRAIWEASQDVEEPKDADTTDKGASEAPAAGGLEDLDEEEIAKIEKMMRKLQAVREAGEGMGEEQRKRMAARAVEEVMRDL</sequence>
<dbReference type="InterPro" id="IPR034627">
    <property type="entry name" value="Irc6"/>
</dbReference>
<dbReference type="AlphaFoldDB" id="A0A2L2SY90"/>
<dbReference type="Pfam" id="PF10199">
    <property type="entry name" value="Adaptin_binding"/>
    <property type="match status" value="1"/>
</dbReference>
<dbReference type="GO" id="GO:0030674">
    <property type="term" value="F:protein-macromolecule adaptor activity"/>
    <property type="evidence" value="ECO:0007669"/>
    <property type="project" value="TreeGrafter"/>
</dbReference>
<protein>
    <recommendedName>
        <fullName evidence="4">Increased recombination centers protein 6</fullName>
    </recommendedName>
</protein>
<feature type="region of interest" description="Disordered" evidence="1">
    <location>
        <begin position="200"/>
        <end position="230"/>
    </location>
</feature>
<accession>A0A2L2SY90</accession>
<feature type="region of interest" description="Disordered" evidence="1">
    <location>
        <begin position="246"/>
        <end position="276"/>
    </location>
</feature>
<evidence type="ECO:0008006" key="4">
    <source>
        <dbReference type="Google" id="ProtNLM"/>
    </source>
</evidence>
<dbReference type="RefSeq" id="XP_025583523.1">
    <property type="nucleotide sequence ID" value="XM_025729236.2"/>
</dbReference>
<dbReference type="Gene3D" id="3.40.50.11960">
    <property type="match status" value="1"/>
</dbReference>
<name>A0A2L2SY90_9HYPO</name>
<dbReference type="EMBL" id="LN649232">
    <property type="protein sequence ID" value="CEI41964.1"/>
    <property type="molecule type" value="Genomic_DNA"/>
</dbReference>
<organism evidence="2 3">
    <name type="scientific">Fusarium venenatum</name>
    <dbReference type="NCBI Taxonomy" id="56646"/>
    <lineage>
        <taxon>Eukaryota</taxon>
        <taxon>Fungi</taxon>
        <taxon>Dikarya</taxon>
        <taxon>Ascomycota</taxon>
        <taxon>Pezizomycotina</taxon>
        <taxon>Sordariomycetes</taxon>
        <taxon>Hypocreomycetidae</taxon>
        <taxon>Hypocreales</taxon>
        <taxon>Nectriaceae</taxon>
        <taxon>Fusarium</taxon>
    </lineage>
</organism>